<evidence type="ECO:0000313" key="7">
    <source>
        <dbReference type="EMBL" id="OTA41918.1"/>
    </source>
</evidence>
<feature type="transmembrane region" description="Helical" evidence="6">
    <location>
        <begin position="52"/>
        <end position="71"/>
    </location>
</feature>
<evidence type="ECO:0000256" key="4">
    <source>
        <dbReference type="ARBA" id="ARBA00022989"/>
    </source>
</evidence>
<evidence type="ECO:0008006" key="9">
    <source>
        <dbReference type="Google" id="ProtNLM"/>
    </source>
</evidence>
<dbReference type="InterPro" id="IPR036259">
    <property type="entry name" value="MFS_trans_sf"/>
</dbReference>
<evidence type="ECO:0000256" key="1">
    <source>
        <dbReference type="ARBA" id="ARBA00004651"/>
    </source>
</evidence>
<keyword evidence="3 6" id="KW-0812">Transmembrane</keyword>
<evidence type="ECO:0000313" key="8">
    <source>
        <dbReference type="Proteomes" id="UP000194267"/>
    </source>
</evidence>
<comment type="caution">
    <text evidence="7">The sequence shown here is derived from an EMBL/GenBank/DDBJ whole genome shotgun (WGS) entry which is preliminary data.</text>
</comment>
<dbReference type="EMBL" id="LWLV01000152">
    <property type="protein sequence ID" value="OTA41918.1"/>
    <property type="molecule type" value="Genomic_DNA"/>
</dbReference>
<dbReference type="SUPFAM" id="SSF103473">
    <property type="entry name" value="MFS general substrate transporter"/>
    <property type="match status" value="1"/>
</dbReference>
<comment type="subcellular location">
    <subcellularLocation>
        <location evidence="1">Cell membrane</location>
        <topology evidence="1">Multi-pass membrane protein</topology>
    </subcellularLocation>
</comment>
<keyword evidence="4 6" id="KW-1133">Transmembrane helix</keyword>
<keyword evidence="5 6" id="KW-0472">Membrane</keyword>
<dbReference type="PANTHER" id="PTHR23513">
    <property type="entry name" value="INTEGRAL MEMBRANE EFFLUX PROTEIN-RELATED"/>
    <property type="match status" value="1"/>
</dbReference>
<accession>A0A1Y2T685</accession>
<sequence length="81" mass="8867">MTWQTTLNTLLQTNVGDEMRGRVMSAYTMTALAMMPLGQGPMGMAFDYLGPSLALTLNALIALAWTVYMGLIRVKAIRTLP</sequence>
<feature type="transmembrane region" description="Helical" evidence="6">
    <location>
        <begin position="26"/>
        <end position="46"/>
    </location>
</feature>
<protein>
    <recommendedName>
        <fullName evidence="9">Major facilitator superfamily (MFS) profile domain-containing protein</fullName>
    </recommendedName>
</protein>
<name>A0A1Y2T685_SYMTR</name>
<dbReference type="Gene3D" id="1.20.1250.20">
    <property type="entry name" value="MFS general substrate transporter like domains"/>
    <property type="match status" value="1"/>
</dbReference>
<dbReference type="GO" id="GO:0005886">
    <property type="term" value="C:plasma membrane"/>
    <property type="evidence" value="ECO:0007669"/>
    <property type="project" value="UniProtKB-SubCell"/>
</dbReference>
<evidence type="ECO:0000256" key="2">
    <source>
        <dbReference type="ARBA" id="ARBA00022475"/>
    </source>
</evidence>
<proteinExistence type="predicted"/>
<dbReference type="AlphaFoldDB" id="A0A1Y2T685"/>
<evidence type="ECO:0000256" key="6">
    <source>
        <dbReference type="SAM" id="Phobius"/>
    </source>
</evidence>
<organism evidence="7 8">
    <name type="scientific">Symbiobacterium thermophilum</name>
    <dbReference type="NCBI Taxonomy" id="2734"/>
    <lineage>
        <taxon>Bacteria</taxon>
        <taxon>Bacillati</taxon>
        <taxon>Bacillota</taxon>
        <taxon>Clostridia</taxon>
        <taxon>Eubacteriales</taxon>
        <taxon>Symbiobacteriaceae</taxon>
        <taxon>Symbiobacterium</taxon>
    </lineage>
</organism>
<evidence type="ECO:0000256" key="5">
    <source>
        <dbReference type="ARBA" id="ARBA00023136"/>
    </source>
</evidence>
<evidence type="ECO:0000256" key="3">
    <source>
        <dbReference type="ARBA" id="ARBA00022692"/>
    </source>
</evidence>
<dbReference type="PANTHER" id="PTHR23513:SF11">
    <property type="entry name" value="STAPHYLOFERRIN A TRANSPORTER"/>
    <property type="match status" value="1"/>
</dbReference>
<keyword evidence="2" id="KW-1003">Cell membrane</keyword>
<gene>
    <name evidence="7" type="ORF">A6D92_02825</name>
</gene>
<dbReference type="Proteomes" id="UP000194267">
    <property type="component" value="Unassembled WGS sequence"/>
</dbReference>
<reference evidence="8" key="1">
    <citation type="submission" date="2016-04" db="EMBL/GenBank/DDBJ databases">
        <authorList>
            <person name="Antunes L.P."/>
            <person name="Martins L.F."/>
            <person name="Pereira R.V."/>
            <person name="Thomas A.M."/>
            <person name="Barbosa D."/>
            <person name="Nascimento L."/>
            <person name="Silva G.M."/>
            <person name="Condomitti G.W."/>
            <person name="Digiampietri L.A."/>
            <person name="Lombardi K.C."/>
            <person name="Ramos P.L."/>
            <person name="Quaggio R.B."/>
            <person name="Oliveira J.C."/>
            <person name="Pascon R.C."/>
            <person name="Cruz J.B."/>
            <person name="Silva A.M."/>
            <person name="Setubal J.C."/>
        </authorList>
    </citation>
    <scope>NUCLEOTIDE SEQUENCE [LARGE SCALE GENOMIC DNA]</scope>
</reference>